<feature type="transmembrane region" description="Helical" evidence="2">
    <location>
        <begin position="946"/>
        <end position="966"/>
    </location>
</feature>
<dbReference type="EMBL" id="CAMPGE010013911">
    <property type="protein sequence ID" value="CAI2372618.1"/>
    <property type="molecule type" value="Genomic_DNA"/>
</dbReference>
<feature type="transmembrane region" description="Helical" evidence="2">
    <location>
        <begin position="268"/>
        <end position="290"/>
    </location>
</feature>
<dbReference type="InterPro" id="IPR045122">
    <property type="entry name" value="Csc1-like"/>
</dbReference>
<comment type="caution">
    <text evidence="3">The sequence shown here is derived from an EMBL/GenBank/DDBJ whole genome shotgun (WGS) entry which is preliminary data.</text>
</comment>
<feature type="transmembrane region" description="Helical" evidence="2">
    <location>
        <begin position="613"/>
        <end position="634"/>
    </location>
</feature>
<keyword evidence="2" id="KW-0472">Membrane</keyword>
<feature type="transmembrane region" description="Helical" evidence="2">
    <location>
        <begin position="909"/>
        <end position="925"/>
    </location>
</feature>
<evidence type="ECO:0000313" key="4">
    <source>
        <dbReference type="Proteomes" id="UP001295684"/>
    </source>
</evidence>
<accession>A0AAD1XH56</accession>
<keyword evidence="2" id="KW-0812">Transmembrane</keyword>
<feature type="region of interest" description="Disordered" evidence="1">
    <location>
        <begin position="429"/>
        <end position="470"/>
    </location>
</feature>
<reference evidence="3" key="1">
    <citation type="submission" date="2023-07" db="EMBL/GenBank/DDBJ databases">
        <authorList>
            <consortium name="AG Swart"/>
            <person name="Singh M."/>
            <person name="Singh A."/>
            <person name="Seah K."/>
            <person name="Emmerich C."/>
        </authorList>
    </citation>
    <scope>NUCLEOTIDE SEQUENCE</scope>
    <source>
        <strain evidence="3">DP1</strain>
    </source>
</reference>
<gene>
    <name evidence="3" type="ORF">ECRASSUSDP1_LOCUS13949</name>
</gene>
<keyword evidence="4" id="KW-1185">Reference proteome</keyword>
<keyword evidence="2" id="KW-1133">Transmembrane helix</keyword>
<organism evidence="3 4">
    <name type="scientific">Euplotes crassus</name>
    <dbReference type="NCBI Taxonomy" id="5936"/>
    <lineage>
        <taxon>Eukaryota</taxon>
        <taxon>Sar</taxon>
        <taxon>Alveolata</taxon>
        <taxon>Ciliophora</taxon>
        <taxon>Intramacronucleata</taxon>
        <taxon>Spirotrichea</taxon>
        <taxon>Hypotrichia</taxon>
        <taxon>Euplotida</taxon>
        <taxon>Euplotidae</taxon>
        <taxon>Moneuplotes</taxon>
    </lineage>
</organism>
<protein>
    <submittedName>
        <fullName evidence="3">Uncharacterized protein</fullName>
    </submittedName>
</protein>
<feature type="transmembrane region" description="Helical" evidence="2">
    <location>
        <begin position="739"/>
        <end position="763"/>
    </location>
</feature>
<dbReference type="AlphaFoldDB" id="A0AAD1XH56"/>
<proteinExistence type="predicted"/>
<evidence type="ECO:0000313" key="3">
    <source>
        <dbReference type="EMBL" id="CAI2372618.1"/>
    </source>
</evidence>
<name>A0AAD1XH56_EUPCR</name>
<feature type="compositionally biased region" description="Basic and acidic residues" evidence="1">
    <location>
        <begin position="460"/>
        <end position="470"/>
    </location>
</feature>
<sequence length="1195" mass="140557">MKLSHDEIDESNARLVERHPLYYSGMTLRDIFPFLCCFNKKSDGPRKDDKIDSFLSSEDERSDGYRQGKKEKERYHKVRTQKMKSKKGFLTLGYGFVAYFNFLEFIILIFTALTLLSLPSMYYYWNFRESQDESIGWMNKLSMGNLGYSHALCRDVHLGVGKLTLSCSTGVIKDVVSFGIIPENSKTLDACLPTEETESCRPVLREDELAGIINNECLDKEICTLDVISYVNKTRDHNPICSGIEARFYAQVFCKALDEEEISSRKSIQFVLIWTTIFSALLYFIGFEFIDNYAEAKLEEYDQDTTTTSDFTAIYKIPPELYENFKQNIYSQMNDRLQRTKKKTLAPIMAFKFFMIDGIVRELSDDDPEGSKAILSSGEKEYQTQRNWDIQKDFKISNIDKDNEFFRIDSNRKGNKTELDYRKFVEEEVKMKQDDSHQPTSRKSSIKGKDIQMKRLSTTRSEKPKLNKKRTEFLNRKATPGTLDDYFNKTKDIEIADIHFSFKNREILYLLGERGKAILDNDNEMKVMIQNEILALIKKEHETYTTPVCAFITFANEESYLRATELNKVRIGNKSYYKKYWQGHPLYFKPALEPSSILWENQYVPKSEKFWKLMVSLIIVFLILFASFVFLFYAQKEIYDYMNIYPYIDCDSIVKTYENSLEHYGVLEWVYLKETLNSKDLTSSTGTLSCFCNQKSLKSGILATMNSQHYTINKEGEFVGGHICYDWQSGKTLITFLDVIITLVICFADIILRNIVVILIRWVNFRSMNIESVTIQVILFASQYLNNGLSLMLVGINLDELLGIRIFFLDGRYPDFTDRWFNELSNFFITPMYINIFVPFIEFGVLYLIYVIKRRLDMGWSRDIYSTKCKSMGQYINKMSGPTNDIFDGYSYIMVIIWINMYFGVGLPLLFPLTLISAIITYGFEKIKTVYWYKKSAMLNDRLNKNAIKTCKWAVILYCFAGYWFLTNKQIFYDEVTAKTKKSDIITTNHTYKTIEIDQSFPLLILFFMLLAYMIFYSIYSSVSSLVRTDTMNQYLRSVEDLYSYYDSLDQHDLKTMILEEEHNRDVLDYSKMDDNILKKFKISRVKRLQSSKNLSQKENEVLDDKTIFNNFTYDLLMEPKYIDLYQYVPVIYRDINQPFRQEYRDSEFVRKCIDLAYYYNPEDFYKTKVDQRMSVIRRMDYNFKNMASLSMKSS</sequence>
<evidence type="ECO:0000256" key="1">
    <source>
        <dbReference type="SAM" id="MobiDB-lite"/>
    </source>
</evidence>
<feature type="transmembrane region" description="Helical" evidence="2">
    <location>
        <begin position="828"/>
        <end position="852"/>
    </location>
</feature>
<feature type="transmembrane region" description="Helical" evidence="2">
    <location>
        <begin position="1001"/>
        <end position="1020"/>
    </location>
</feature>
<feature type="transmembrane region" description="Helical" evidence="2">
    <location>
        <begin position="784"/>
        <end position="808"/>
    </location>
</feature>
<evidence type="ECO:0000256" key="2">
    <source>
        <dbReference type="SAM" id="Phobius"/>
    </source>
</evidence>
<dbReference type="GO" id="GO:0005886">
    <property type="term" value="C:plasma membrane"/>
    <property type="evidence" value="ECO:0007669"/>
    <property type="project" value="TreeGrafter"/>
</dbReference>
<dbReference type="GO" id="GO:0005227">
    <property type="term" value="F:calcium-activated cation channel activity"/>
    <property type="evidence" value="ECO:0007669"/>
    <property type="project" value="InterPro"/>
</dbReference>
<dbReference type="PANTHER" id="PTHR13018:SF5">
    <property type="entry name" value="RE44586P"/>
    <property type="match status" value="1"/>
</dbReference>
<dbReference type="PANTHER" id="PTHR13018">
    <property type="entry name" value="PROBABLE MEMBRANE PROTEIN DUF221-RELATED"/>
    <property type="match status" value="1"/>
</dbReference>
<dbReference type="Proteomes" id="UP001295684">
    <property type="component" value="Unassembled WGS sequence"/>
</dbReference>
<feature type="transmembrane region" description="Helical" evidence="2">
    <location>
        <begin position="89"/>
        <end position="116"/>
    </location>
</feature>